<evidence type="ECO:0000313" key="3">
    <source>
        <dbReference type="Proteomes" id="UP001374535"/>
    </source>
</evidence>
<reference evidence="2 3" key="1">
    <citation type="journal article" date="2023" name="Life. Sci Alliance">
        <title>Evolutionary insights into 3D genome organization and epigenetic landscape of Vigna mungo.</title>
        <authorList>
            <person name="Junaid A."/>
            <person name="Singh B."/>
            <person name="Bhatia S."/>
        </authorList>
    </citation>
    <scope>NUCLEOTIDE SEQUENCE [LARGE SCALE GENOMIC DNA]</scope>
    <source>
        <strain evidence="2">Urdbean</strain>
    </source>
</reference>
<evidence type="ECO:0000313" key="2">
    <source>
        <dbReference type="EMBL" id="WVY94884.1"/>
    </source>
</evidence>
<reference evidence="2" key="2">
    <citation type="submission" date="2024-01" db="EMBL/GenBank/DDBJ databases">
        <authorList>
            <person name="Junaid A."/>
            <person name="Bhatia S."/>
        </authorList>
    </citation>
    <scope>NUCLEOTIDE SEQUENCE</scope>
    <source>
        <strain evidence="2">Urdbean</strain>
        <tissue evidence="2">Leaf</tissue>
    </source>
</reference>
<protein>
    <submittedName>
        <fullName evidence="2">Uncharacterized protein</fullName>
    </submittedName>
</protein>
<organism evidence="2 3">
    <name type="scientific">Vigna mungo</name>
    <name type="common">Black gram</name>
    <name type="synonym">Phaseolus mungo</name>
    <dbReference type="NCBI Taxonomy" id="3915"/>
    <lineage>
        <taxon>Eukaryota</taxon>
        <taxon>Viridiplantae</taxon>
        <taxon>Streptophyta</taxon>
        <taxon>Embryophyta</taxon>
        <taxon>Tracheophyta</taxon>
        <taxon>Spermatophyta</taxon>
        <taxon>Magnoliopsida</taxon>
        <taxon>eudicotyledons</taxon>
        <taxon>Gunneridae</taxon>
        <taxon>Pentapetalae</taxon>
        <taxon>rosids</taxon>
        <taxon>fabids</taxon>
        <taxon>Fabales</taxon>
        <taxon>Fabaceae</taxon>
        <taxon>Papilionoideae</taxon>
        <taxon>50 kb inversion clade</taxon>
        <taxon>NPAAA clade</taxon>
        <taxon>indigoferoid/millettioid clade</taxon>
        <taxon>Phaseoleae</taxon>
        <taxon>Vigna</taxon>
    </lineage>
</organism>
<proteinExistence type="predicted"/>
<evidence type="ECO:0000313" key="1">
    <source>
        <dbReference type="EMBL" id="WVY94883.1"/>
    </source>
</evidence>
<dbReference type="Proteomes" id="UP001374535">
    <property type="component" value="Chromosome 10"/>
</dbReference>
<sequence>MKGDCYHELVEVFYNNVKEVDGNIHSCVKGVDIIINNDMGLKIADLKDAGKFSHKFDCPQNKKRRKIEMFKSFMRMPTNWVAIFKWHILDVGTNDWHRLPYGVFISKVLEECGVNLTKENKLTCSKANIIGKATLTCIGLKRTIIGWIFSDEPNRTKRKKTSSCYNSDQEFTHGNTEFERRVGNRFKMTTKSVCSKQVSINLE</sequence>
<dbReference type="EMBL" id="CP144691">
    <property type="protein sequence ID" value="WVY94884.1"/>
    <property type="molecule type" value="Genomic_DNA"/>
</dbReference>
<name>A0AAQ3MNV4_VIGMU</name>
<keyword evidence="3" id="KW-1185">Reference proteome</keyword>
<accession>A0AAQ3MNV4</accession>
<dbReference type="AlphaFoldDB" id="A0AAQ3MNV4"/>
<dbReference type="EMBL" id="CP144691">
    <property type="protein sequence ID" value="WVY94883.1"/>
    <property type="molecule type" value="Genomic_DNA"/>
</dbReference>
<gene>
    <name evidence="1" type="ORF">V8G54_033971</name>
    <name evidence="2" type="ORF">V8G54_033972</name>
</gene>